<evidence type="ECO:0000259" key="12">
    <source>
        <dbReference type="PROSITE" id="PS50020"/>
    </source>
</evidence>
<dbReference type="GO" id="GO:0051049">
    <property type="term" value="P:regulation of transport"/>
    <property type="evidence" value="ECO:0007669"/>
    <property type="project" value="UniProtKB-ARBA"/>
</dbReference>
<feature type="region of interest" description="Disordered" evidence="10">
    <location>
        <begin position="453"/>
        <end position="536"/>
    </location>
</feature>
<dbReference type="SMART" id="SM00119">
    <property type="entry name" value="HECTc"/>
    <property type="match status" value="1"/>
</dbReference>
<comment type="catalytic activity">
    <reaction evidence="1">
        <text>S-ubiquitinyl-[E2 ubiquitin-conjugating enzyme]-L-cysteine + [acceptor protein]-L-lysine = [E2 ubiquitin-conjugating enzyme]-L-cysteine + N(6)-ubiquitinyl-[acceptor protein]-L-lysine.</text>
        <dbReference type="EC" id="2.3.2.26"/>
    </reaction>
</comment>
<dbReference type="EC" id="2.3.2.26" evidence="4"/>
<dbReference type="SUPFAM" id="SSF56204">
    <property type="entry name" value="Hect, E3 ligase catalytic domain"/>
    <property type="match status" value="1"/>
</dbReference>
<dbReference type="InterPro" id="IPR000008">
    <property type="entry name" value="C2_dom"/>
</dbReference>
<dbReference type="CDD" id="cd00201">
    <property type="entry name" value="WW"/>
    <property type="match status" value="4"/>
</dbReference>
<dbReference type="InterPro" id="IPR035892">
    <property type="entry name" value="C2_domain_sf"/>
</dbReference>
<feature type="compositionally biased region" description="Polar residues" evidence="10">
    <location>
        <begin position="513"/>
        <end position="536"/>
    </location>
</feature>
<reference evidence="14 15" key="1">
    <citation type="journal article" date="2019" name="BMC Genomics">
        <title>New insights from Opisthorchis felineus genome: update on genomics of the epidemiologically important liver flukes.</title>
        <authorList>
            <person name="Ershov N.I."/>
            <person name="Mordvinov V.A."/>
            <person name="Prokhortchouk E.B."/>
            <person name="Pakharukova M.Y."/>
            <person name="Gunbin K.V."/>
            <person name="Ustyantsev K."/>
            <person name="Genaev M.A."/>
            <person name="Blinov A.G."/>
            <person name="Mazur A."/>
            <person name="Boulygina E."/>
            <person name="Tsygankova S."/>
            <person name="Khrameeva E."/>
            <person name="Chekanov N."/>
            <person name="Fan G."/>
            <person name="Xiao A."/>
            <person name="Zhang H."/>
            <person name="Xu X."/>
            <person name="Yang H."/>
            <person name="Solovyev V."/>
            <person name="Lee S.M."/>
            <person name="Liu X."/>
            <person name="Afonnikov D.A."/>
            <person name="Skryabin K.G."/>
        </authorList>
    </citation>
    <scope>NUCLEOTIDE SEQUENCE [LARGE SCALE GENOMIC DNA]</scope>
    <source>
        <strain evidence="14">AK-0245</strain>
        <tissue evidence="14">Whole organism</tissue>
    </source>
</reference>
<dbReference type="SUPFAM" id="SSF51045">
    <property type="entry name" value="WW domain"/>
    <property type="match status" value="4"/>
</dbReference>
<feature type="region of interest" description="Disordered" evidence="10">
    <location>
        <begin position="335"/>
        <end position="434"/>
    </location>
</feature>
<dbReference type="Pfam" id="PF00632">
    <property type="entry name" value="HECT"/>
    <property type="match status" value="1"/>
</dbReference>
<feature type="region of interest" description="Disordered" evidence="10">
    <location>
        <begin position="180"/>
        <end position="240"/>
    </location>
</feature>
<keyword evidence="15" id="KW-1185">Reference proteome</keyword>
<evidence type="ECO:0000256" key="2">
    <source>
        <dbReference type="ARBA" id="ARBA00004496"/>
    </source>
</evidence>
<comment type="subcellular location">
    <subcellularLocation>
        <location evidence="2">Cytoplasm</location>
    </subcellularLocation>
</comment>
<dbReference type="PANTHER" id="PTHR11254">
    <property type="entry name" value="HECT DOMAIN UBIQUITIN-PROTEIN LIGASE"/>
    <property type="match status" value="1"/>
</dbReference>
<feature type="active site" description="Glycyl thioester intermediate" evidence="9">
    <location>
        <position position="1001"/>
    </location>
</feature>
<dbReference type="Proteomes" id="UP000308267">
    <property type="component" value="Unassembled WGS sequence"/>
</dbReference>
<dbReference type="FunFam" id="3.30.2160.10:FF:000001">
    <property type="entry name" value="E3 ubiquitin-protein ligase NEDD4-like"/>
    <property type="match status" value="1"/>
</dbReference>
<evidence type="ECO:0000256" key="8">
    <source>
        <dbReference type="ARBA" id="ARBA00022786"/>
    </source>
</evidence>
<dbReference type="FunFam" id="3.30.2410.10:FF:000001">
    <property type="entry name" value="E3 ubiquitin-protein ligase NEDD4-like"/>
    <property type="match status" value="1"/>
</dbReference>
<feature type="domain" description="WW" evidence="12">
    <location>
        <begin position="609"/>
        <end position="642"/>
    </location>
</feature>
<dbReference type="InterPro" id="IPR036020">
    <property type="entry name" value="WW_dom_sf"/>
</dbReference>
<evidence type="ECO:0000256" key="6">
    <source>
        <dbReference type="ARBA" id="ARBA00022679"/>
    </source>
</evidence>
<dbReference type="Pfam" id="PF00397">
    <property type="entry name" value="WW"/>
    <property type="match status" value="4"/>
</dbReference>
<dbReference type="Gene3D" id="2.20.70.10">
    <property type="match status" value="3"/>
</dbReference>
<accession>A0A4V3SC15</accession>
<dbReference type="CDD" id="cd04033">
    <property type="entry name" value="C2_NEDD4_NEDD4L"/>
    <property type="match status" value="1"/>
</dbReference>
<keyword evidence="6" id="KW-0808">Transferase</keyword>
<dbReference type="PROSITE" id="PS50237">
    <property type="entry name" value="HECT"/>
    <property type="match status" value="1"/>
</dbReference>
<dbReference type="GO" id="GO:0006511">
    <property type="term" value="P:ubiquitin-dependent protein catabolic process"/>
    <property type="evidence" value="ECO:0007669"/>
    <property type="project" value="TreeGrafter"/>
</dbReference>
<feature type="domain" description="C2" evidence="11">
    <location>
        <begin position="18"/>
        <end position="139"/>
    </location>
</feature>
<proteinExistence type="predicted"/>
<protein>
    <recommendedName>
        <fullName evidence="4">HECT-type E3 ubiquitin transferase</fullName>
        <ecNumber evidence="4">2.3.2.26</ecNumber>
    </recommendedName>
</protein>
<dbReference type="FunFam" id="3.90.1750.10:FF:000001">
    <property type="entry name" value="E3 ubiquitin-protein ligase NEDD4-like"/>
    <property type="match status" value="1"/>
</dbReference>
<keyword evidence="7" id="KW-0677">Repeat</keyword>
<feature type="domain" description="WW" evidence="12">
    <location>
        <begin position="295"/>
        <end position="328"/>
    </location>
</feature>
<evidence type="ECO:0000256" key="5">
    <source>
        <dbReference type="ARBA" id="ARBA00022490"/>
    </source>
</evidence>
<feature type="compositionally biased region" description="Polar residues" evidence="10">
    <location>
        <begin position="454"/>
        <end position="479"/>
    </location>
</feature>
<dbReference type="PROSITE" id="PS50020">
    <property type="entry name" value="WW_DOMAIN_2"/>
    <property type="match status" value="4"/>
</dbReference>
<evidence type="ECO:0000313" key="14">
    <source>
        <dbReference type="EMBL" id="TGZ55064.1"/>
    </source>
</evidence>
<dbReference type="OrthoDB" id="423283at2759"/>
<comment type="pathway">
    <text evidence="3">Protein modification; protein ubiquitination.</text>
</comment>
<evidence type="ECO:0000256" key="4">
    <source>
        <dbReference type="ARBA" id="ARBA00012485"/>
    </source>
</evidence>
<dbReference type="GO" id="GO:0048814">
    <property type="term" value="P:regulation of dendrite morphogenesis"/>
    <property type="evidence" value="ECO:0007669"/>
    <property type="project" value="TreeGrafter"/>
</dbReference>
<evidence type="ECO:0000259" key="13">
    <source>
        <dbReference type="PROSITE" id="PS50237"/>
    </source>
</evidence>
<name>A0A4V3SC15_OPIFE</name>
<dbReference type="InterPro" id="IPR001202">
    <property type="entry name" value="WW_dom"/>
</dbReference>
<dbReference type="Pfam" id="PF00168">
    <property type="entry name" value="C2"/>
    <property type="match status" value="1"/>
</dbReference>
<evidence type="ECO:0000313" key="15">
    <source>
        <dbReference type="Proteomes" id="UP000308267"/>
    </source>
</evidence>
<keyword evidence="5" id="KW-0963">Cytoplasm</keyword>
<dbReference type="GO" id="GO:0019871">
    <property type="term" value="F:sodium channel inhibitor activity"/>
    <property type="evidence" value="ECO:0007669"/>
    <property type="project" value="TreeGrafter"/>
</dbReference>
<feature type="domain" description="WW" evidence="12">
    <location>
        <begin position="550"/>
        <end position="583"/>
    </location>
</feature>
<dbReference type="PROSITE" id="PS50004">
    <property type="entry name" value="C2"/>
    <property type="match status" value="1"/>
</dbReference>
<evidence type="ECO:0000256" key="1">
    <source>
        <dbReference type="ARBA" id="ARBA00000885"/>
    </source>
</evidence>
<evidence type="ECO:0000256" key="10">
    <source>
        <dbReference type="SAM" id="MobiDB-lite"/>
    </source>
</evidence>
<dbReference type="SMART" id="SM00239">
    <property type="entry name" value="C2"/>
    <property type="match status" value="1"/>
</dbReference>
<dbReference type="Gene3D" id="3.30.2160.10">
    <property type="entry name" value="Hect, E3 ligase catalytic domain"/>
    <property type="match status" value="1"/>
</dbReference>
<dbReference type="InterPro" id="IPR035983">
    <property type="entry name" value="Hect_E3_ubiquitin_ligase"/>
</dbReference>
<dbReference type="Gene3D" id="3.30.2410.10">
    <property type="entry name" value="Hect, E3 ligase catalytic domain"/>
    <property type="match status" value="1"/>
</dbReference>
<dbReference type="FunFam" id="2.60.40.150:FF:000289">
    <property type="entry name" value="E3 ubiquitin-protein ligase"/>
    <property type="match status" value="1"/>
</dbReference>
<evidence type="ECO:0000256" key="3">
    <source>
        <dbReference type="ARBA" id="ARBA00004906"/>
    </source>
</evidence>
<dbReference type="GO" id="GO:0005737">
    <property type="term" value="C:cytoplasm"/>
    <property type="evidence" value="ECO:0007669"/>
    <property type="project" value="UniProtKB-SubCell"/>
</dbReference>
<dbReference type="STRING" id="147828.A0A4V3SC15"/>
<dbReference type="EMBL" id="SJOL01009874">
    <property type="protein sequence ID" value="TGZ55064.1"/>
    <property type="molecule type" value="Genomic_DNA"/>
</dbReference>
<dbReference type="GO" id="GO:0061630">
    <property type="term" value="F:ubiquitin protein ligase activity"/>
    <property type="evidence" value="ECO:0007669"/>
    <property type="project" value="UniProtKB-EC"/>
</dbReference>
<dbReference type="SMART" id="SM00456">
    <property type="entry name" value="WW"/>
    <property type="match status" value="4"/>
</dbReference>
<dbReference type="CDD" id="cd00078">
    <property type="entry name" value="HECTc"/>
    <property type="match status" value="1"/>
</dbReference>
<evidence type="ECO:0000256" key="9">
    <source>
        <dbReference type="PROSITE-ProRule" id="PRU00104"/>
    </source>
</evidence>
<feature type="domain" description="WW" evidence="12">
    <location>
        <begin position="262"/>
        <end position="295"/>
    </location>
</feature>
<evidence type="ECO:0000256" key="7">
    <source>
        <dbReference type="ARBA" id="ARBA00022737"/>
    </source>
</evidence>
<feature type="region of interest" description="Disordered" evidence="10">
    <location>
        <begin position="575"/>
        <end position="614"/>
    </location>
</feature>
<dbReference type="UniPathway" id="UPA00143"/>
<feature type="compositionally biased region" description="Polar residues" evidence="10">
    <location>
        <begin position="371"/>
        <end position="384"/>
    </location>
</feature>
<gene>
    <name evidence="14" type="ORF">CRM22_010496</name>
</gene>
<dbReference type="Gene3D" id="2.60.40.150">
    <property type="entry name" value="C2 domain"/>
    <property type="match status" value="1"/>
</dbReference>
<dbReference type="GO" id="GO:0016567">
    <property type="term" value="P:protein ubiquitination"/>
    <property type="evidence" value="ECO:0007669"/>
    <property type="project" value="UniProtKB-UniPathway"/>
</dbReference>
<evidence type="ECO:0000259" key="11">
    <source>
        <dbReference type="PROSITE" id="PS50004"/>
    </source>
</evidence>
<dbReference type="SUPFAM" id="SSF49562">
    <property type="entry name" value="C2 domain (Calcium/lipid-binding domain, CaLB)"/>
    <property type="match status" value="1"/>
</dbReference>
<dbReference type="InterPro" id="IPR050409">
    <property type="entry name" value="E3_ubiq-protein_ligase"/>
</dbReference>
<feature type="domain" description="HECT" evidence="13">
    <location>
        <begin position="699"/>
        <end position="1033"/>
    </location>
</feature>
<keyword evidence="8 9" id="KW-0833">Ubl conjugation pathway</keyword>
<comment type="caution">
    <text evidence="14">The sequence shown here is derived from an EMBL/GenBank/DDBJ whole genome shotgun (WGS) entry which is preliminary data.</text>
</comment>
<dbReference type="FunFam" id="2.20.70.10:FF:000017">
    <property type="entry name" value="E3 ubiquitin-protein ligase"/>
    <property type="match status" value="1"/>
</dbReference>
<dbReference type="Gene3D" id="3.90.1750.10">
    <property type="entry name" value="Hect, E3 ligase catalytic domains"/>
    <property type="match status" value="1"/>
</dbReference>
<dbReference type="InterPro" id="IPR000569">
    <property type="entry name" value="HECT_dom"/>
</dbReference>
<dbReference type="PANTHER" id="PTHR11254:SF440">
    <property type="entry name" value="E3 UBIQUITIN-PROTEIN LIGASE NEDD-4"/>
    <property type="match status" value="1"/>
</dbReference>
<organism evidence="14 15">
    <name type="scientific">Opisthorchis felineus</name>
    <dbReference type="NCBI Taxonomy" id="147828"/>
    <lineage>
        <taxon>Eukaryota</taxon>
        <taxon>Metazoa</taxon>
        <taxon>Spiralia</taxon>
        <taxon>Lophotrochozoa</taxon>
        <taxon>Platyhelminthes</taxon>
        <taxon>Trematoda</taxon>
        <taxon>Digenea</taxon>
        <taxon>Opisthorchiida</taxon>
        <taxon>Opisthorchiata</taxon>
        <taxon>Opisthorchiidae</taxon>
        <taxon>Opisthorchis</taxon>
    </lineage>
</organism>
<dbReference type="PROSITE" id="PS01159">
    <property type="entry name" value="WW_DOMAIN_1"/>
    <property type="match status" value="4"/>
</dbReference>
<dbReference type="AlphaFoldDB" id="A0A4V3SC15"/>
<sequence length="1034" mass="117553">MVRVTSSRTRQIVQHFEIRGIPPQRCNDQTRLLRVRVIRALDLMKKDIFGASDPYCKILLYKNNRTTNCLCPPVQTKTIKRSLNPIWNEEVIFRVNPFENRLVFELYDENRLTRDDFLGVVTVSLPHLEIGTEETGQRLVPKSFMLHPRSSRSRVRGNLHLYLVYLPDHINPRITTVQELPPPRLPVEPNSPTTPDLLSSSLHRPSLEQVQPNLPDVAGSDLAESPPTFGGERESDAGRGSIVGASSALSLEDTSSVELVADPLPPGWDERVDQNGRTYYVDHVNRRTQWDRPSFQLPEGWEQRTDANGRVYYVDHINHVTTWYHPLSEAARVHSTPSRSSLDAGSYSDADSHHSAEENAVVEDTEMTEAGSPSSAPLVNSTGPCGSASPALVVSDMRDSRRRAHPIRRSFTMADGGSTEPARSRQTRPTLANQAMDEVRAAQTMYLRRRQVSLEDTLSHSPTGGSETREQNSQPSTLTPRRDDPEPDDEHTTAVSPDAASSGVAAQPEDEPGNQTEQRAASPRSNAPQRPSSASEQGIVLGINVEPGEEALPAGWQVARTAGGRRFFINHNEQRTTWDDPRTHRSTSQGNVGSLLKQDAERHSMKDLGPLPPGWEERVHTNGRIFYINHNARTTQWEDPRLERLGGPAVPYSRNYKQKYDFFRSRLRSPRDPQAKLELRIARPTIFEDSFRQIYGIKKPEYLMHRLWIEFMGEKGLDYGGVQREWFFLLSREMFNPYYGLFEYSAADNYTLQINPLSGVANEDHLKYFKFIGRVVGMAVYHGKLIDGFFIRPFYKMMLEKTITLKDMEAVDSEYYRSLKYILEEDPSVLGLTFSVDEEHFGETVEVDLIPNGRQIPVTNLNKKQYIECIISWRFVSRIKPQMWAFLDGFKDLVDLEALKIFDANELELLICGLQDISVSDWKANTLYKGEYHPNHPVIVNFWKAVYTFTNELRSRLLQFVTGTSRVPMNGFAELWGSSGPQKFTIECWGTTEQLPRAHTCFNRLDLPPYSSFRELRCKLIIAIENAEGFEGVD</sequence>